<evidence type="ECO:0000313" key="1">
    <source>
        <dbReference type="EMBL" id="GMA90038.1"/>
    </source>
</evidence>
<keyword evidence="2" id="KW-1185">Reference proteome</keyword>
<sequence>MTVSYASDDVLPGFFDTIPGAIDEPVATVVVDNLPGSGDSAGIAHAHGAAYLALPENPGYGGG</sequence>
<protein>
    <submittedName>
        <fullName evidence="1">Uncharacterized protein</fullName>
    </submittedName>
</protein>
<dbReference type="Proteomes" id="UP001157069">
    <property type="component" value="Unassembled WGS sequence"/>
</dbReference>
<accession>A0ABQ6JPR0</accession>
<dbReference type="RefSeq" id="WP_284297601.1">
    <property type="nucleotide sequence ID" value="NZ_BSVA01000001.1"/>
</dbReference>
<gene>
    <name evidence="1" type="ORF">GCM10025869_05670</name>
</gene>
<evidence type="ECO:0000313" key="2">
    <source>
        <dbReference type="Proteomes" id="UP001157069"/>
    </source>
</evidence>
<name>A0ABQ6JPR0_9MICO</name>
<proteinExistence type="predicted"/>
<organism evidence="1 2">
    <name type="scientific">Homoserinibacter gongjuensis</name>
    <dbReference type="NCBI Taxonomy" id="1162968"/>
    <lineage>
        <taxon>Bacteria</taxon>
        <taxon>Bacillati</taxon>
        <taxon>Actinomycetota</taxon>
        <taxon>Actinomycetes</taxon>
        <taxon>Micrococcales</taxon>
        <taxon>Microbacteriaceae</taxon>
        <taxon>Homoserinibacter</taxon>
    </lineage>
</organism>
<dbReference type="EMBL" id="BSVA01000001">
    <property type="protein sequence ID" value="GMA90038.1"/>
    <property type="molecule type" value="Genomic_DNA"/>
</dbReference>
<reference evidence="2" key="1">
    <citation type="journal article" date="2019" name="Int. J. Syst. Evol. Microbiol.">
        <title>The Global Catalogue of Microorganisms (GCM) 10K type strain sequencing project: providing services to taxonomists for standard genome sequencing and annotation.</title>
        <authorList>
            <consortium name="The Broad Institute Genomics Platform"/>
            <consortium name="The Broad Institute Genome Sequencing Center for Infectious Disease"/>
            <person name="Wu L."/>
            <person name="Ma J."/>
        </authorList>
    </citation>
    <scope>NUCLEOTIDE SEQUENCE [LARGE SCALE GENOMIC DNA]</scope>
    <source>
        <strain evidence="2">NBRC 108755</strain>
    </source>
</reference>
<comment type="caution">
    <text evidence="1">The sequence shown here is derived from an EMBL/GenBank/DDBJ whole genome shotgun (WGS) entry which is preliminary data.</text>
</comment>